<evidence type="ECO:0000256" key="1">
    <source>
        <dbReference type="ARBA" id="ARBA00000085"/>
    </source>
</evidence>
<dbReference type="SUPFAM" id="SSF55874">
    <property type="entry name" value="ATPase domain of HSP90 chaperone/DNA topoisomerase II/histidine kinase"/>
    <property type="match status" value="1"/>
</dbReference>
<keyword evidence="9" id="KW-0812">Transmembrane</keyword>
<keyword evidence="5" id="KW-0547">Nucleotide-binding</keyword>
<name>A0A5B8V9Y1_9BACT</name>
<dbReference type="EC" id="2.7.13.3" evidence="2"/>
<dbReference type="GO" id="GO:0005524">
    <property type="term" value="F:ATP binding"/>
    <property type="evidence" value="ECO:0007669"/>
    <property type="project" value="UniProtKB-KW"/>
</dbReference>
<dbReference type="InterPro" id="IPR003594">
    <property type="entry name" value="HATPase_dom"/>
</dbReference>
<keyword evidence="4" id="KW-0808">Transferase</keyword>
<dbReference type="KEGG" id="pgin:FRZ67_12840"/>
<dbReference type="PROSITE" id="PS50109">
    <property type="entry name" value="HIS_KIN"/>
    <property type="match status" value="1"/>
</dbReference>
<dbReference type="Proteomes" id="UP000321533">
    <property type="component" value="Chromosome"/>
</dbReference>
<dbReference type="InterPro" id="IPR003661">
    <property type="entry name" value="HisK_dim/P_dom"/>
</dbReference>
<evidence type="ECO:0000256" key="7">
    <source>
        <dbReference type="ARBA" id="ARBA00022840"/>
    </source>
</evidence>
<dbReference type="InterPro" id="IPR005467">
    <property type="entry name" value="His_kinase_dom"/>
</dbReference>
<feature type="transmembrane region" description="Helical" evidence="9">
    <location>
        <begin position="12"/>
        <end position="31"/>
    </location>
</feature>
<keyword evidence="3" id="KW-0597">Phosphoprotein</keyword>
<evidence type="ECO:0000256" key="4">
    <source>
        <dbReference type="ARBA" id="ARBA00022679"/>
    </source>
</evidence>
<dbReference type="Gene3D" id="3.30.565.10">
    <property type="entry name" value="Histidine kinase-like ATPase, C-terminal domain"/>
    <property type="match status" value="1"/>
</dbReference>
<dbReference type="Pfam" id="PF02518">
    <property type="entry name" value="HATPase_c"/>
    <property type="match status" value="1"/>
</dbReference>
<dbReference type="InterPro" id="IPR036890">
    <property type="entry name" value="HATPase_C_sf"/>
</dbReference>
<dbReference type="GO" id="GO:0000155">
    <property type="term" value="F:phosphorelay sensor kinase activity"/>
    <property type="evidence" value="ECO:0007669"/>
    <property type="project" value="InterPro"/>
</dbReference>
<accession>A0A5B8V9Y1</accession>
<dbReference type="EMBL" id="CP042435">
    <property type="protein sequence ID" value="QEC68142.1"/>
    <property type="molecule type" value="Genomic_DNA"/>
</dbReference>
<proteinExistence type="predicted"/>
<dbReference type="PANTHER" id="PTHR43065">
    <property type="entry name" value="SENSOR HISTIDINE KINASE"/>
    <property type="match status" value="1"/>
</dbReference>
<evidence type="ECO:0000256" key="3">
    <source>
        <dbReference type="ARBA" id="ARBA00022553"/>
    </source>
</evidence>
<keyword evidence="12" id="KW-1185">Reference proteome</keyword>
<evidence type="ECO:0000256" key="9">
    <source>
        <dbReference type="SAM" id="Phobius"/>
    </source>
</evidence>
<evidence type="ECO:0000313" key="11">
    <source>
        <dbReference type="EMBL" id="QEC68142.1"/>
    </source>
</evidence>
<evidence type="ECO:0000256" key="8">
    <source>
        <dbReference type="ARBA" id="ARBA00023012"/>
    </source>
</evidence>
<dbReference type="OrthoDB" id="1931120at2"/>
<dbReference type="PRINTS" id="PR00344">
    <property type="entry name" value="BCTRLSENSOR"/>
</dbReference>
<comment type="catalytic activity">
    <reaction evidence="1">
        <text>ATP + protein L-histidine = ADP + protein N-phospho-L-histidine.</text>
        <dbReference type="EC" id="2.7.13.3"/>
    </reaction>
</comment>
<organism evidence="11 12">
    <name type="scientific">Panacibacter ginsenosidivorans</name>
    <dbReference type="NCBI Taxonomy" id="1813871"/>
    <lineage>
        <taxon>Bacteria</taxon>
        <taxon>Pseudomonadati</taxon>
        <taxon>Bacteroidota</taxon>
        <taxon>Chitinophagia</taxon>
        <taxon>Chitinophagales</taxon>
        <taxon>Chitinophagaceae</taxon>
        <taxon>Panacibacter</taxon>
    </lineage>
</organism>
<keyword evidence="8" id="KW-0902">Two-component regulatory system</keyword>
<feature type="transmembrane region" description="Helical" evidence="9">
    <location>
        <begin position="146"/>
        <end position="165"/>
    </location>
</feature>
<evidence type="ECO:0000256" key="6">
    <source>
        <dbReference type="ARBA" id="ARBA00022777"/>
    </source>
</evidence>
<gene>
    <name evidence="11" type="ORF">FRZ67_12840</name>
</gene>
<keyword evidence="7" id="KW-0067">ATP-binding</keyword>
<dbReference type="InterPro" id="IPR004358">
    <property type="entry name" value="Sig_transdc_His_kin-like_C"/>
</dbReference>
<evidence type="ECO:0000313" key="12">
    <source>
        <dbReference type="Proteomes" id="UP000321533"/>
    </source>
</evidence>
<keyword evidence="9" id="KW-1133">Transmembrane helix</keyword>
<sequence length="385" mass="43221">MIQYWLNGRTLLFIIAVSIVTGTIFYSQYLSKKIAADEKQRVETWVEAQKTIMNATDQTSLNLAAKISSENKDIPIIETDEKDKINPGNCVNLDSASIASDKHYLSKKLEEFRKQNDPITLILIDSPYTANKYYFGESVLQKEVRYYPIVQLIIVGLFIIITVIAQRTSYISTQNQLWAGMAKETAHQLGTPVSSLKGWIEVLKEIPGNEKVNTEIEKDVKRLELITDRFGKIGSKPSLELCNLSEQVSSMVEYIKKRSGGKVDFIFNTNGASEIIAMISPPLFDWVIENLLKNALDAMEGKGKITINMTDTVSQVKIDITDTGKGINKANLQHVFEPGFTTKKRGWGLGLTLAKRIIEQYHKGAIYVKSSEPGKGTTFRIELNK</sequence>
<dbReference type="SMART" id="SM00387">
    <property type="entry name" value="HATPase_c"/>
    <property type="match status" value="1"/>
</dbReference>
<keyword evidence="9" id="KW-0472">Membrane</keyword>
<evidence type="ECO:0000259" key="10">
    <source>
        <dbReference type="PROSITE" id="PS50109"/>
    </source>
</evidence>
<dbReference type="RefSeq" id="WP_147189949.1">
    <property type="nucleotide sequence ID" value="NZ_CP042435.1"/>
</dbReference>
<protein>
    <recommendedName>
        <fullName evidence="2">histidine kinase</fullName>
        <ecNumber evidence="2">2.7.13.3</ecNumber>
    </recommendedName>
</protein>
<reference evidence="11 12" key="1">
    <citation type="journal article" date="2016" name="Int. J. Syst. Evol. Microbiol.">
        <title>Panacibacter ginsenosidivorans gen. nov., sp. nov., with ginsenoside converting activity isolated from soil of a ginseng field.</title>
        <authorList>
            <person name="Siddiqi M.Z."/>
            <person name="Muhammad Shafi S."/>
            <person name="Choi K.D."/>
            <person name="Im W.T."/>
        </authorList>
    </citation>
    <scope>NUCLEOTIDE SEQUENCE [LARGE SCALE GENOMIC DNA]</scope>
    <source>
        <strain evidence="11 12">Gsoil1550</strain>
    </source>
</reference>
<dbReference type="CDD" id="cd00082">
    <property type="entry name" value="HisKA"/>
    <property type="match status" value="1"/>
</dbReference>
<dbReference type="PANTHER" id="PTHR43065:SF10">
    <property type="entry name" value="PEROXIDE STRESS-ACTIVATED HISTIDINE KINASE MAK3"/>
    <property type="match status" value="1"/>
</dbReference>
<keyword evidence="6 11" id="KW-0418">Kinase</keyword>
<evidence type="ECO:0000256" key="5">
    <source>
        <dbReference type="ARBA" id="ARBA00022741"/>
    </source>
</evidence>
<evidence type="ECO:0000256" key="2">
    <source>
        <dbReference type="ARBA" id="ARBA00012438"/>
    </source>
</evidence>
<dbReference type="AlphaFoldDB" id="A0A5B8V9Y1"/>
<feature type="domain" description="Histidine kinase" evidence="10">
    <location>
        <begin position="184"/>
        <end position="385"/>
    </location>
</feature>